<reference evidence="2 3" key="1">
    <citation type="submission" date="2018-04" db="EMBL/GenBank/DDBJ databases">
        <title>Genomic Encyclopedia of Archaeal and Bacterial Type Strains, Phase II (KMG-II): from individual species to whole genera.</title>
        <authorList>
            <person name="Goeker M."/>
        </authorList>
    </citation>
    <scope>NUCLEOTIDE SEQUENCE [LARGE SCALE GENOMIC DNA]</scope>
    <source>
        <strain evidence="2 3">DSM 25521</strain>
    </source>
</reference>
<protein>
    <submittedName>
        <fullName evidence="2">Uncharacterized protein</fullName>
    </submittedName>
</protein>
<comment type="caution">
    <text evidence="2">The sequence shown here is derived from an EMBL/GenBank/DDBJ whole genome shotgun (WGS) entry which is preliminary data.</text>
</comment>
<dbReference type="EMBL" id="PZZL01000005">
    <property type="protein sequence ID" value="PTM54854.1"/>
    <property type="molecule type" value="Genomic_DNA"/>
</dbReference>
<evidence type="ECO:0000313" key="3">
    <source>
        <dbReference type="Proteomes" id="UP000241808"/>
    </source>
</evidence>
<accession>A0A2T4Z251</accession>
<keyword evidence="3" id="KW-1185">Reference proteome</keyword>
<dbReference type="AlphaFoldDB" id="A0A2T4Z251"/>
<proteinExistence type="predicted"/>
<sequence length="351" mass="38148">MRPRRRLLARPRRNALDAPFCDVHLPRAGHVETLQPSQGDLVAHPGAGSPQGARSLGNGQGLGSKVIGRGQGSLLCGSRNAAAVRRAKLGLLRRPQSRDYQARKVRDCGVDRVEHLVERLASADRFEQWQARQSGEVRRSLRFIVNPIDHPVSSCPARNDPGKKVRLKQSSRANALFDKAGFGLFCSTVDVVAGQARVAIFDIIAFGYRPAVLRCVPIQMLRRLVAGTMLPSGAEVHYAVGGYVAGGSVARERLQASPLSSKQFDLRFNCGFDPCRAGALDRYRSSGVAELLHGRCAQVGFDVALGSRQPRLHLIFGRRGLGAFGPGRSSEGKRRKASLIFEGRDMKRGSA</sequence>
<dbReference type="Proteomes" id="UP000241808">
    <property type="component" value="Unassembled WGS sequence"/>
</dbReference>
<gene>
    <name evidence="2" type="ORF">C8P69_1052</name>
</gene>
<evidence type="ECO:0000256" key="1">
    <source>
        <dbReference type="SAM" id="MobiDB-lite"/>
    </source>
</evidence>
<organism evidence="2 3">
    <name type="scientific">Phreatobacter oligotrophus</name>
    <dbReference type="NCBI Taxonomy" id="1122261"/>
    <lineage>
        <taxon>Bacteria</taxon>
        <taxon>Pseudomonadati</taxon>
        <taxon>Pseudomonadota</taxon>
        <taxon>Alphaproteobacteria</taxon>
        <taxon>Hyphomicrobiales</taxon>
        <taxon>Phreatobacteraceae</taxon>
        <taxon>Phreatobacter</taxon>
    </lineage>
</organism>
<evidence type="ECO:0000313" key="2">
    <source>
        <dbReference type="EMBL" id="PTM54854.1"/>
    </source>
</evidence>
<feature type="region of interest" description="Disordered" evidence="1">
    <location>
        <begin position="38"/>
        <end position="63"/>
    </location>
</feature>
<name>A0A2T4Z251_9HYPH</name>